<feature type="domain" description="Type I restriction modification DNA specificity" evidence="4">
    <location>
        <begin position="6"/>
        <end position="89"/>
    </location>
</feature>
<dbReference type="EMBL" id="SPMX01000063">
    <property type="protein sequence ID" value="NMQ07104.1"/>
    <property type="molecule type" value="Genomic_DNA"/>
</dbReference>
<name>A0ABX1TBR3_9PROT</name>
<dbReference type="PANTHER" id="PTHR43140:SF1">
    <property type="entry name" value="TYPE I RESTRICTION ENZYME ECOKI SPECIFICITY SUBUNIT"/>
    <property type="match status" value="1"/>
</dbReference>
<comment type="caution">
    <text evidence="5">The sequence shown here is derived from an EMBL/GenBank/DDBJ whole genome shotgun (WGS) entry which is preliminary data.</text>
</comment>
<sequence>MGAIPYTGLIILRPKTGLTKAYLRLFVISKAFLGQVEDYLKGSTIHHFGPTHLRQMLISVPPLAEQHAIAAFLDRKLSQIDRQIALIDQLDDLLQQQRKAIIHEAVTGKIDLSAYDPPAETA</sequence>
<organism evidence="5 6">
    <name type="scientific">Candidatus Accumulibacter contiguus</name>
    <dbReference type="NCBI Taxonomy" id="2954381"/>
    <lineage>
        <taxon>Bacteria</taxon>
        <taxon>Pseudomonadati</taxon>
        <taxon>Pseudomonadota</taxon>
        <taxon>Betaproteobacteria</taxon>
        <taxon>Candidatus Accumulibacter</taxon>
    </lineage>
</organism>
<dbReference type="InterPro" id="IPR044946">
    <property type="entry name" value="Restrct_endonuc_typeI_TRD_sf"/>
</dbReference>
<dbReference type="Proteomes" id="UP000886469">
    <property type="component" value="Unassembled WGS sequence"/>
</dbReference>
<gene>
    <name evidence="5" type="ORF">E4Q08_18580</name>
</gene>
<protein>
    <recommendedName>
        <fullName evidence="4">Type I restriction modification DNA specificity domain-containing protein</fullName>
    </recommendedName>
</protein>
<keyword evidence="2" id="KW-0680">Restriction system</keyword>
<dbReference type="SUPFAM" id="SSF116734">
    <property type="entry name" value="DNA methylase specificity domain"/>
    <property type="match status" value="1"/>
</dbReference>
<evidence type="ECO:0000259" key="4">
    <source>
        <dbReference type="Pfam" id="PF01420"/>
    </source>
</evidence>
<evidence type="ECO:0000256" key="3">
    <source>
        <dbReference type="ARBA" id="ARBA00023125"/>
    </source>
</evidence>
<dbReference type="Gene3D" id="3.90.220.20">
    <property type="entry name" value="DNA methylase specificity domains"/>
    <property type="match status" value="1"/>
</dbReference>
<dbReference type="InterPro" id="IPR000055">
    <property type="entry name" value="Restrct_endonuc_typeI_TRD"/>
</dbReference>
<accession>A0ABX1TBR3</accession>
<evidence type="ECO:0000313" key="6">
    <source>
        <dbReference type="Proteomes" id="UP000886469"/>
    </source>
</evidence>
<dbReference type="PANTHER" id="PTHR43140">
    <property type="entry name" value="TYPE-1 RESTRICTION ENZYME ECOKI SPECIFICITY PROTEIN"/>
    <property type="match status" value="1"/>
</dbReference>
<keyword evidence="3" id="KW-0238">DNA-binding</keyword>
<evidence type="ECO:0000256" key="2">
    <source>
        <dbReference type="ARBA" id="ARBA00022747"/>
    </source>
</evidence>
<evidence type="ECO:0000313" key="5">
    <source>
        <dbReference type="EMBL" id="NMQ07104.1"/>
    </source>
</evidence>
<evidence type="ECO:0000256" key="1">
    <source>
        <dbReference type="ARBA" id="ARBA00010923"/>
    </source>
</evidence>
<proteinExistence type="inferred from homology"/>
<reference evidence="5" key="1">
    <citation type="submission" date="2019-03" db="EMBL/GenBank/DDBJ databases">
        <title>Metabolic reconstructions from genomes of highly enriched 'Candidatus Accumulibacter' and 'Candidatus Competibacter' bioreactor populations.</title>
        <authorList>
            <person name="Annavajhala M.K."/>
            <person name="Welles L."/>
            <person name="Abbas B."/>
            <person name="Sorokin D."/>
            <person name="Park H."/>
            <person name="Van Loosdrecht M."/>
            <person name="Chandran K."/>
        </authorList>
    </citation>
    <scope>NUCLEOTIDE SEQUENCE</scope>
    <source>
        <strain evidence="5">SBR_L</strain>
    </source>
</reference>
<keyword evidence="6" id="KW-1185">Reference proteome</keyword>
<comment type="similarity">
    <text evidence="1">Belongs to the type-I restriction system S methylase family.</text>
</comment>
<dbReference type="RefSeq" id="WP_169071470.1">
    <property type="nucleotide sequence ID" value="NZ_JAZKUC010000001.1"/>
</dbReference>
<dbReference type="InterPro" id="IPR051212">
    <property type="entry name" value="Type-I_RE_S_subunit"/>
</dbReference>
<dbReference type="Pfam" id="PF01420">
    <property type="entry name" value="Methylase_S"/>
    <property type="match status" value="1"/>
</dbReference>